<reference evidence="3 4" key="1">
    <citation type="submission" date="2019-02" db="EMBL/GenBank/DDBJ databases">
        <title>Deep-cultivation of Planctomycetes and their phenomic and genomic characterization uncovers novel biology.</title>
        <authorList>
            <person name="Wiegand S."/>
            <person name="Jogler M."/>
            <person name="Boedeker C."/>
            <person name="Pinto D."/>
            <person name="Vollmers J."/>
            <person name="Rivas-Marin E."/>
            <person name="Kohn T."/>
            <person name="Peeters S.H."/>
            <person name="Heuer A."/>
            <person name="Rast P."/>
            <person name="Oberbeckmann S."/>
            <person name="Bunk B."/>
            <person name="Jeske O."/>
            <person name="Meyerdierks A."/>
            <person name="Storesund J.E."/>
            <person name="Kallscheuer N."/>
            <person name="Luecker S."/>
            <person name="Lage O.M."/>
            <person name="Pohl T."/>
            <person name="Merkel B.J."/>
            <person name="Hornburger P."/>
            <person name="Mueller R.-W."/>
            <person name="Bruemmer F."/>
            <person name="Labrenz M."/>
            <person name="Spormann A.M."/>
            <person name="Op den Camp H."/>
            <person name="Overmann J."/>
            <person name="Amann R."/>
            <person name="Jetten M.S.M."/>
            <person name="Mascher T."/>
            <person name="Medema M.H."/>
            <person name="Devos D.P."/>
            <person name="Kaster A.-K."/>
            <person name="Ovreas L."/>
            <person name="Rohde M."/>
            <person name="Galperin M.Y."/>
            <person name="Jogler C."/>
        </authorList>
    </citation>
    <scope>NUCLEOTIDE SEQUENCE [LARGE SCALE GENOMIC DNA]</scope>
    <source>
        <strain evidence="3 4">Pla133</strain>
    </source>
</reference>
<accession>A0A518BG02</accession>
<gene>
    <name evidence="3" type="primary">ltrA_1</name>
    <name evidence="3" type="ORF">Pla133_09680</name>
</gene>
<sequence>MKSVGGLFADLTNRAWFEAAVDDAVRGRRRRPQVARFLLTREACVRALLTRLRAGRWRPGPFRALCIRDPKPRVIAYSPLEDRLVLHALARLLERVFLPSASPASFACRPGGGTHRARLALLRHLRRRHWFVHLDLRSYFPSIDLELLRELLARRIRDRPFLSVIEHVLDAGAGFYDRSDLRRFARMDRAWPPAGRGLPIGAATSQVLAAHVVLGEFDHWLQREVRVGGYVRYVDDLFLFGDDRRRLEAIREDSSDWLERERHLRLKVPHARVRSCAGALHGLGARITHGGIAPSAEALRRLSAAAAREAWGPVHGETTVAWEDSLASRLGDQMGW</sequence>
<comment type="similarity">
    <text evidence="1">Belongs to the bacterial reverse transcriptase family.</text>
</comment>
<dbReference type="SUPFAM" id="SSF56672">
    <property type="entry name" value="DNA/RNA polymerases"/>
    <property type="match status" value="1"/>
</dbReference>
<keyword evidence="4" id="KW-1185">Reference proteome</keyword>
<name>A0A518BG02_9BACT</name>
<dbReference type="Proteomes" id="UP000316921">
    <property type="component" value="Chromosome"/>
</dbReference>
<dbReference type="KEGG" id="pbap:Pla133_09680"/>
<dbReference type="PANTHER" id="PTHR34047:SF8">
    <property type="entry name" value="PROTEIN YKFC"/>
    <property type="match status" value="1"/>
</dbReference>
<protein>
    <submittedName>
        <fullName evidence="3">Group II intron-encoded protein LtrA</fullName>
    </submittedName>
</protein>
<evidence type="ECO:0000313" key="4">
    <source>
        <dbReference type="Proteomes" id="UP000316921"/>
    </source>
</evidence>
<evidence type="ECO:0000259" key="2">
    <source>
        <dbReference type="PROSITE" id="PS50878"/>
    </source>
</evidence>
<dbReference type="PANTHER" id="PTHR34047">
    <property type="entry name" value="NUCLEAR INTRON MATURASE 1, MITOCHONDRIAL-RELATED"/>
    <property type="match status" value="1"/>
</dbReference>
<dbReference type="InterPro" id="IPR051083">
    <property type="entry name" value="GrpII_Intron_Splice-Mob/Def"/>
</dbReference>
<proteinExistence type="inferred from homology"/>
<organism evidence="3 4">
    <name type="scientific">Engelhardtia mirabilis</name>
    <dbReference type="NCBI Taxonomy" id="2528011"/>
    <lineage>
        <taxon>Bacteria</taxon>
        <taxon>Pseudomonadati</taxon>
        <taxon>Planctomycetota</taxon>
        <taxon>Planctomycetia</taxon>
        <taxon>Planctomycetia incertae sedis</taxon>
        <taxon>Engelhardtia</taxon>
    </lineage>
</organism>
<evidence type="ECO:0000313" key="3">
    <source>
        <dbReference type="EMBL" id="QDU65902.1"/>
    </source>
</evidence>
<dbReference type="PROSITE" id="PS50878">
    <property type="entry name" value="RT_POL"/>
    <property type="match status" value="1"/>
</dbReference>
<evidence type="ECO:0000256" key="1">
    <source>
        <dbReference type="ARBA" id="ARBA00034120"/>
    </source>
</evidence>
<dbReference type="EMBL" id="CP036287">
    <property type="protein sequence ID" value="QDU65902.1"/>
    <property type="molecule type" value="Genomic_DNA"/>
</dbReference>
<dbReference type="CDD" id="cd01646">
    <property type="entry name" value="RT_Bac_retron_I"/>
    <property type="match status" value="1"/>
</dbReference>
<feature type="domain" description="Reverse transcriptase" evidence="2">
    <location>
        <begin position="46"/>
        <end position="287"/>
    </location>
</feature>
<dbReference type="RefSeq" id="WP_419192133.1">
    <property type="nucleotide sequence ID" value="NZ_CP036287.1"/>
</dbReference>
<dbReference type="Pfam" id="PF00078">
    <property type="entry name" value="RVT_1"/>
    <property type="match status" value="1"/>
</dbReference>
<dbReference type="InterPro" id="IPR043502">
    <property type="entry name" value="DNA/RNA_pol_sf"/>
</dbReference>
<dbReference type="InterPro" id="IPR000477">
    <property type="entry name" value="RT_dom"/>
</dbReference>
<dbReference type="AlphaFoldDB" id="A0A518BG02"/>